<dbReference type="EMBL" id="CP038636">
    <property type="protein sequence ID" value="QBY55257.1"/>
    <property type="molecule type" value="Genomic_DNA"/>
</dbReference>
<sequence length="162" mass="17608">MPRSDEAVDVATQAAADSLILGGANTHETKAFLAGLPPGRSTDAIAAVLRPCCEAPRRFLADSSLILGSWLLARLSARGYTPTAEPCAAMYALADAARMLSLVELLRWQTVVAALPAPPHLETVRDRLLSQSRTMLRTLARLSDTDDLRHEHRVLKCLRDKP</sequence>
<dbReference type="RefSeq" id="WP_135706533.1">
    <property type="nucleotide sequence ID" value="NZ_CP038636.1"/>
</dbReference>
<dbReference type="AlphaFoldDB" id="A0A4P7LR25"/>
<protein>
    <submittedName>
        <fullName evidence="1">Uncharacterized protein</fullName>
    </submittedName>
</protein>
<dbReference type="KEGG" id="cox:E0W60_29595"/>
<evidence type="ECO:0000313" key="1">
    <source>
        <dbReference type="EMBL" id="QBY55257.1"/>
    </source>
</evidence>
<dbReference type="OrthoDB" id="9901662at2"/>
<organism evidence="1 2">
    <name type="scientific">Cupriavidus oxalaticus</name>
    <dbReference type="NCBI Taxonomy" id="96344"/>
    <lineage>
        <taxon>Bacteria</taxon>
        <taxon>Pseudomonadati</taxon>
        <taxon>Pseudomonadota</taxon>
        <taxon>Betaproteobacteria</taxon>
        <taxon>Burkholderiales</taxon>
        <taxon>Burkholderiaceae</taxon>
        <taxon>Cupriavidus</taxon>
    </lineage>
</organism>
<geneLocation type="plasmid" evidence="1">
    <name>unnamed1</name>
</geneLocation>
<name>A0A4P7LR25_9BURK</name>
<proteinExistence type="predicted"/>
<gene>
    <name evidence="1" type="ORF">E0W60_29595</name>
</gene>
<accession>A0A4P7LR25</accession>
<dbReference type="Proteomes" id="UP000295294">
    <property type="component" value="Plasmid unnamed1"/>
</dbReference>
<keyword evidence="1" id="KW-0614">Plasmid</keyword>
<reference evidence="1 2" key="1">
    <citation type="submission" date="2019-03" db="EMBL/GenBank/DDBJ databases">
        <title>Efficiently degradation of phenoxyalkanoic acid herbicides by Cupriavidus oxalaticus strain X32.</title>
        <authorList>
            <person name="Sheng X."/>
        </authorList>
    </citation>
    <scope>NUCLEOTIDE SEQUENCE [LARGE SCALE GENOMIC DNA]</scope>
    <source>
        <strain evidence="1 2">X32</strain>
        <plasmid evidence="1 2">unnamed1</plasmid>
    </source>
</reference>
<evidence type="ECO:0000313" key="2">
    <source>
        <dbReference type="Proteomes" id="UP000295294"/>
    </source>
</evidence>